<sequence length="195" mass="20402">MRPNALIALPLIGLLAVGCSSAQNGTAAPAQSSDSAPTSTQAVSNRPKEFKLDGLDPCKSLTPEQLNQLGMKPGEPGDPEMGRYKDVANCGYLSVDGAKPSAGYVVAFITADGYRSWNSGGNLDVTPTSVAGYDGLSMKLKGDRPHSCTVVVDVADEQHLYVNYLPIVDKGTQELLCQKATTAAEMVLATLPSLS</sequence>
<dbReference type="Proteomes" id="UP000677152">
    <property type="component" value="Chromosome"/>
</dbReference>
<name>A0AA45L2F0_9PSEU</name>
<feature type="chain" id="PRO_5041453305" evidence="2">
    <location>
        <begin position="23"/>
        <end position="195"/>
    </location>
</feature>
<dbReference type="AlphaFoldDB" id="A0AA45L2F0"/>
<protein>
    <submittedName>
        <fullName evidence="3">DUF3558 domain-containing protein</fullName>
    </submittedName>
</protein>
<evidence type="ECO:0000256" key="2">
    <source>
        <dbReference type="SAM" id="SignalP"/>
    </source>
</evidence>
<evidence type="ECO:0000313" key="4">
    <source>
        <dbReference type="Proteomes" id="UP000677152"/>
    </source>
</evidence>
<accession>A0AA45L2F0</accession>
<dbReference type="PROSITE" id="PS51257">
    <property type="entry name" value="PROKAR_LIPOPROTEIN"/>
    <property type="match status" value="1"/>
</dbReference>
<organism evidence="3 4">
    <name type="scientific">Actinosynnema pretiosum subsp. pretiosum</name>
    <dbReference type="NCBI Taxonomy" id="103721"/>
    <lineage>
        <taxon>Bacteria</taxon>
        <taxon>Bacillati</taxon>
        <taxon>Actinomycetota</taxon>
        <taxon>Actinomycetes</taxon>
        <taxon>Pseudonocardiales</taxon>
        <taxon>Pseudonocardiaceae</taxon>
        <taxon>Actinosynnema</taxon>
    </lineage>
</organism>
<dbReference type="EMBL" id="CP073249">
    <property type="protein sequence ID" value="QUF02076.1"/>
    <property type="molecule type" value="Genomic_DNA"/>
</dbReference>
<feature type="region of interest" description="Disordered" evidence="1">
    <location>
        <begin position="25"/>
        <end position="49"/>
    </location>
</feature>
<evidence type="ECO:0000256" key="1">
    <source>
        <dbReference type="SAM" id="MobiDB-lite"/>
    </source>
</evidence>
<evidence type="ECO:0000313" key="3">
    <source>
        <dbReference type="EMBL" id="QUF02076.1"/>
    </source>
</evidence>
<feature type="compositionally biased region" description="Polar residues" evidence="1">
    <location>
        <begin position="25"/>
        <end position="44"/>
    </location>
</feature>
<feature type="signal peptide" evidence="2">
    <location>
        <begin position="1"/>
        <end position="22"/>
    </location>
</feature>
<dbReference type="Pfam" id="PF12079">
    <property type="entry name" value="DUF3558"/>
    <property type="match status" value="1"/>
</dbReference>
<gene>
    <name evidence="3" type="ORF">KCV87_21470</name>
</gene>
<reference evidence="3" key="1">
    <citation type="submission" date="2021-04" db="EMBL/GenBank/DDBJ databases">
        <title>Genomic sequence of Actinosynnema pretiosum subsp. pretiosum ATCC 31280 (C-14919).</title>
        <authorList>
            <person name="Bai L."/>
            <person name="Wang X."/>
            <person name="Xiao Y."/>
        </authorList>
    </citation>
    <scope>NUCLEOTIDE SEQUENCE</scope>
    <source>
        <strain evidence="3">ATCC 31280</strain>
    </source>
</reference>
<proteinExistence type="predicted"/>
<dbReference type="InterPro" id="IPR024520">
    <property type="entry name" value="DUF3558"/>
</dbReference>
<keyword evidence="2" id="KW-0732">Signal</keyword>